<keyword evidence="4" id="KW-0106">Calcium</keyword>
<keyword evidence="2" id="KW-0479">Metal-binding</keyword>
<dbReference type="CDD" id="cd16143">
    <property type="entry name" value="ARS_like"/>
    <property type="match status" value="1"/>
</dbReference>
<evidence type="ECO:0000259" key="5">
    <source>
        <dbReference type="Pfam" id="PF00884"/>
    </source>
</evidence>
<dbReference type="EMBL" id="CP030104">
    <property type="protein sequence ID" value="AWX44952.1"/>
    <property type="molecule type" value="Genomic_DNA"/>
</dbReference>
<dbReference type="InterPro" id="IPR000917">
    <property type="entry name" value="Sulfatase_N"/>
</dbReference>
<dbReference type="Proteomes" id="UP000248536">
    <property type="component" value="Chromosome"/>
</dbReference>
<accession>A0A2Z4LT99</accession>
<evidence type="ECO:0000256" key="1">
    <source>
        <dbReference type="ARBA" id="ARBA00008779"/>
    </source>
</evidence>
<feature type="domain" description="Sulfatase N-terminal" evidence="5">
    <location>
        <begin position="43"/>
        <end position="390"/>
    </location>
</feature>
<dbReference type="PANTHER" id="PTHR42693:SF53">
    <property type="entry name" value="ENDO-4-O-SULFATASE"/>
    <property type="match status" value="1"/>
</dbReference>
<gene>
    <name evidence="6" type="ORF">HME9304_01958</name>
</gene>
<evidence type="ECO:0000256" key="4">
    <source>
        <dbReference type="ARBA" id="ARBA00022837"/>
    </source>
</evidence>
<dbReference type="InterPro" id="IPR024607">
    <property type="entry name" value="Sulfatase_CS"/>
</dbReference>
<dbReference type="KEGG" id="spon:HME9304_01958"/>
<dbReference type="PANTHER" id="PTHR42693">
    <property type="entry name" value="ARYLSULFATASE FAMILY MEMBER"/>
    <property type="match status" value="1"/>
</dbReference>
<dbReference type="InterPro" id="IPR017850">
    <property type="entry name" value="Alkaline_phosphatase_core_sf"/>
</dbReference>
<dbReference type="Gene3D" id="3.30.1120.10">
    <property type="match status" value="1"/>
</dbReference>
<sequence length="523" mass="58370">MILTVFSIQNNSGQLMVKRSIKFLLVCTFILNHCVLKAQDERPNIIIINADDLGYGDIGVQGATKVQTPTIDKLASEGRRFTDFHSASAVCSPSRYALLTGRYPARKDLWSPIFLKKELQIDTLRMTLGSLMKTKDYTTAVIGKWHLGFGNNSPVDWNKPLKPGPLELGFDYYFGVPVLNSHPPFVYVENHEVVGMVPDDPFIYGKKAMTRDFDEKFDTDEIGGAKKAHENYEDRKVGTILTQKAMEWIRKNKERPFFLYFATTNIHHPFTPSPQFIGTSQAGAYGDFIHELDWMLSEVLNVLEEEGLSEDTLIIFTSDNGGMLNRGGQTAREAGHKANGDLLGFKFDAWEGGHRVPFIARWPNKIPSGTTSDQLSSNVDLFATIASIIGYKPKNQEGPDSIDILPALLKNPTEAIRKSLVISPARKRNLSFRKGKWMYISARGGGGFSSKQLGAHTFGGPAAFPFTGQKNSDIINGKIKSNAPTAQLYNLEKDPYQSTNVYYKHPEIIKDMENSLSKILESN</sequence>
<comment type="similarity">
    <text evidence="1">Belongs to the sulfatase family.</text>
</comment>
<protein>
    <submittedName>
        <fullName evidence="6">Arylsulfatase</fullName>
        <ecNumber evidence="6">3.1.6.1</ecNumber>
    </submittedName>
</protein>
<dbReference type="Pfam" id="PF00884">
    <property type="entry name" value="Sulfatase"/>
    <property type="match status" value="1"/>
</dbReference>
<dbReference type="InterPro" id="IPR050738">
    <property type="entry name" value="Sulfatase"/>
</dbReference>
<name>A0A2Z4LT99_9FLAO</name>
<dbReference type="SUPFAM" id="SSF53649">
    <property type="entry name" value="Alkaline phosphatase-like"/>
    <property type="match status" value="1"/>
</dbReference>
<evidence type="ECO:0000313" key="6">
    <source>
        <dbReference type="EMBL" id="AWX44952.1"/>
    </source>
</evidence>
<keyword evidence="7" id="KW-1185">Reference proteome</keyword>
<proteinExistence type="inferred from homology"/>
<dbReference type="GO" id="GO:0046872">
    <property type="term" value="F:metal ion binding"/>
    <property type="evidence" value="ECO:0007669"/>
    <property type="project" value="UniProtKB-KW"/>
</dbReference>
<evidence type="ECO:0000256" key="3">
    <source>
        <dbReference type="ARBA" id="ARBA00022801"/>
    </source>
</evidence>
<keyword evidence="3 6" id="KW-0378">Hydrolase</keyword>
<reference evidence="6 7" key="1">
    <citation type="submission" date="2018-06" db="EMBL/GenBank/DDBJ databases">
        <title>Spongiibacterium sp. HME9304 Genome sequencing and assembly.</title>
        <authorList>
            <person name="Kang H."/>
            <person name="Kim H."/>
            <person name="Joh K."/>
        </authorList>
    </citation>
    <scope>NUCLEOTIDE SEQUENCE [LARGE SCALE GENOMIC DNA]</scope>
    <source>
        <strain evidence="6 7">HME9304</strain>
    </source>
</reference>
<organism evidence="6 7">
    <name type="scientific">Flagellimonas maritima</name>
    <dbReference type="NCBI Taxonomy" id="1383885"/>
    <lineage>
        <taxon>Bacteria</taxon>
        <taxon>Pseudomonadati</taxon>
        <taxon>Bacteroidota</taxon>
        <taxon>Flavobacteriia</taxon>
        <taxon>Flavobacteriales</taxon>
        <taxon>Flavobacteriaceae</taxon>
        <taxon>Flagellimonas</taxon>
    </lineage>
</organism>
<dbReference type="Gene3D" id="3.40.720.10">
    <property type="entry name" value="Alkaline Phosphatase, subunit A"/>
    <property type="match status" value="1"/>
</dbReference>
<dbReference type="AlphaFoldDB" id="A0A2Z4LT99"/>
<evidence type="ECO:0000256" key="2">
    <source>
        <dbReference type="ARBA" id="ARBA00022723"/>
    </source>
</evidence>
<evidence type="ECO:0000313" key="7">
    <source>
        <dbReference type="Proteomes" id="UP000248536"/>
    </source>
</evidence>
<dbReference type="EC" id="3.1.6.1" evidence="6"/>
<dbReference type="GO" id="GO:0004065">
    <property type="term" value="F:arylsulfatase activity"/>
    <property type="evidence" value="ECO:0007669"/>
    <property type="project" value="UniProtKB-EC"/>
</dbReference>
<dbReference type="PROSITE" id="PS00523">
    <property type="entry name" value="SULFATASE_1"/>
    <property type="match status" value="1"/>
</dbReference>